<name>A0A3G2QY43_9FLOR</name>
<dbReference type="Gene3D" id="3.10.20.30">
    <property type="match status" value="1"/>
</dbReference>
<dbReference type="AlphaFoldDB" id="A0A3G2QY43"/>
<organism evidence="1">
    <name type="scientific">Gelidium kathyanniae</name>
    <dbReference type="NCBI Taxonomy" id="2483893"/>
    <lineage>
        <taxon>Eukaryota</taxon>
        <taxon>Rhodophyta</taxon>
        <taxon>Florideophyceae</taxon>
        <taxon>Rhodymeniophycidae</taxon>
        <taxon>Gelidiales</taxon>
        <taxon>Gelidiaceae</taxon>
        <taxon>Gelidium</taxon>
    </lineage>
</organism>
<dbReference type="InterPro" id="IPR012675">
    <property type="entry name" value="Beta-grasp_dom_sf"/>
</dbReference>
<gene>
    <name evidence="1" type="primary">thiS</name>
</gene>
<reference evidence="1" key="1">
    <citation type="submission" date="2018-02" db="EMBL/GenBank/DDBJ databases">
        <title>Two new speices of Gelidium (Gelidiales, Rhodophyta) from California, USA.</title>
        <authorList>
            <person name="Hughey J.R."/>
            <person name="Boo G.H."/>
        </authorList>
    </citation>
    <scope>NUCLEOTIDE SEQUENCE</scope>
    <source>
        <strain evidence="1">Saxicolous in mid-intertidal on shaded rock faces</strain>
    </source>
</reference>
<dbReference type="InterPro" id="IPR010035">
    <property type="entry name" value="Thi_S"/>
</dbReference>
<dbReference type="NCBIfam" id="TIGR01683">
    <property type="entry name" value="thiS"/>
    <property type="match status" value="1"/>
</dbReference>
<dbReference type="InterPro" id="IPR003749">
    <property type="entry name" value="ThiS/MoaD-like"/>
</dbReference>
<dbReference type="EMBL" id="MG922864">
    <property type="protein sequence ID" value="AYO27981.1"/>
    <property type="molecule type" value="Genomic_DNA"/>
</dbReference>
<dbReference type="SUPFAM" id="SSF54285">
    <property type="entry name" value="MoaD/ThiS"/>
    <property type="match status" value="1"/>
</dbReference>
<dbReference type="PANTHER" id="PTHR34472:SF1">
    <property type="entry name" value="SULFUR CARRIER PROTEIN THIS"/>
    <property type="match status" value="1"/>
</dbReference>
<geneLocation type="plastid" evidence="1"/>
<dbReference type="GeneID" id="38573255"/>
<dbReference type="CDD" id="cd00565">
    <property type="entry name" value="Ubl_ThiS"/>
    <property type="match status" value="1"/>
</dbReference>
<sequence length="71" mass="8011">MDFIYNTIILNGRPLNCSAETSLYNLLVHYQFDINSIIIEYNQKIVSIDNLSSIFLKSEDKVEVITIVGGG</sequence>
<dbReference type="PANTHER" id="PTHR34472">
    <property type="entry name" value="SULFUR CARRIER PROTEIN THIS"/>
    <property type="match status" value="1"/>
</dbReference>
<evidence type="ECO:0000313" key="1">
    <source>
        <dbReference type="EMBL" id="AYO27981.1"/>
    </source>
</evidence>
<dbReference type="RefSeq" id="YP_009546633.1">
    <property type="nucleotide sequence ID" value="NC_040158.1"/>
</dbReference>
<keyword evidence="1" id="KW-0934">Plastid</keyword>
<proteinExistence type="predicted"/>
<dbReference type="Pfam" id="PF02597">
    <property type="entry name" value="ThiS"/>
    <property type="match status" value="1"/>
</dbReference>
<dbReference type="InterPro" id="IPR016155">
    <property type="entry name" value="Mopterin_synth/thiamin_S_b"/>
</dbReference>
<accession>A0A3G2QY43</accession>
<protein>
    <submittedName>
        <fullName evidence="1">Thiamine biosynthesis protein S</fullName>
    </submittedName>
</protein>